<dbReference type="EMBL" id="PQXI01000073">
    <property type="protein sequence ID" value="TGO25771.1"/>
    <property type="molecule type" value="Genomic_DNA"/>
</dbReference>
<sequence>MNLLPAVKVSSGETGDITVYITFEPRLAPKQSFFSPDSISGLRWKWKHSTDAPLNMASSDP</sequence>
<evidence type="ECO:0000313" key="1">
    <source>
        <dbReference type="EMBL" id="TGO25771.1"/>
    </source>
</evidence>
<keyword evidence="2" id="KW-1185">Reference proteome</keyword>
<protein>
    <submittedName>
        <fullName evidence="1">Uncharacterized protein</fullName>
    </submittedName>
</protein>
<organism evidence="1 2">
    <name type="scientific">Botrytis paeoniae</name>
    <dbReference type="NCBI Taxonomy" id="278948"/>
    <lineage>
        <taxon>Eukaryota</taxon>
        <taxon>Fungi</taxon>
        <taxon>Dikarya</taxon>
        <taxon>Ascomycota</taxon>
        <taxon>Pezizomycotina</taxon>
        <taxon>Leotiomycetes</taxon>
        <taxon>Helotiales</taxon>
        <taxon>Sclerotiniaceae</taxon>
        <taxon>Botrytis</taxon>
    </lineage>
</organism>
<evidence type="ECO:0000313" key="2">
    <source>
        <dbReference type="Proteomes" id="UP000297910"/>
    </source>
</evidence>
<dbReference type="Proteomes" id="UP000297910">
    <property type="component" value="Unassembled WGS sequence"/>
</dbReference>
<reference evidence="1 2" key="1">
    <citation type="submission" date="2017-12" db="EMBL/GenBank/DDBJ databases">
        <title>Comparative genomics of Botrytis spp.</title>
        <authorList>
            <person name="Valero-Jimenez C.A."/>
            <person name="Tapia P."/>
            <person name="Veloso J."/>
            <person name="Silva-Moreno E."/>
            <person name="Staats M."/>
            <person name="Valdes J.H."/>
            <person name="Van Kan J.A.L."/>
        </authorList>
    </citation>
    <scope>NUCLEOTIDE SEQUENCE [LARGE SCALE GENOMIC DNA]</scope>
    <source>
        <strain evidence="1 2">Bp0003</strain>
    </source>
</reference>
<dbReference type="AlphaFoldDB" id="A0A4Z1FVM3"/>
<comment type="caution">
    <text evidence="1">The sequence shown here is derived from an EMBL/GenBank/DDBJ whole genome shotgun (WGS) entry which is preliminary data.</text>
</comment>
<accession>A0A4Z1FVM3</accession>
<gene>
    <name evidence="1" type="ORF">BPAE_0073g00370</name>
</gene>
<name>A0A4Z1FVM3_9HELO</name>
<proteinExistence type="predicted"/>